<evidence type="ECO:0000313" key="3">
    <source>
        <dbReference type="WBParaSite" id="GPUH_0001049101-mRNA-1"/>
    </source>
</evidence>
<dbReference type="EMBL" id="UYRT01077994">
    <property type="protein sequence ID" value="VDN17498.1"/>
    <property type="molecule type" value="Genomic_DNA"/>
</dbReference>
<dbReference type="WBParaSite" id="GPUH_0001049101-mRNA-1">
    <property type="protein sequence ID" value="GPUH_0001049101-mRNA-1"/>
    <property type="gene ID" value="GPUH_0001049101"/>
</dbReference>
<sequence>MQNAKPLLRHAGADLLVSPGRKSVLDVSFYVHGSERGCYCDPVVQACIIERVTSLGPATNILNYAYCAPKSFWYCPP</sequence>
<dbReference type="Proteomes" id="UP000271098">
    <property type="component" value="Unassembled WGS sequence"/>
</dbReference>
<evidence type="ECO:0000313" key="1">
    <source>
        <dbReference type="EMBL" id="VDN17498.1"/>
    </source>
</evidence>
<gene>
    <name evidence="1" type="ORF">GPUH_LOCUS10478</name>
</gene>
<organism evidence="3">
    <name type="scientific">Gongylonema pulchrum</name>
    <dbReference type="NCBI Taxonomy" id="637853"/>
    <lineage>
        <taxon>Eukaryota</taxon>
        <taxon>Metazoa</taxon>
        <taxon>Ecdysozoa</taxon>
        <taxon>Nematoda</taxon>
        <taxon>Chromadorea</taxon>
        <taxon>Rhabditida</taxon>
        <taxon>Spirurina</taxon>
        <taxon>Spiruromorpha</taxon>
        <taxon>Spiruroidea</taxon>
        <taxon>Gongylonematidae</taxon>
        <taxon>Gongylonema</taxon>
    </lineage>
</organism>
<name>A0A183DP37_9BILA</name>
<dbReference type="OrthoDB" id="5779160at2759"/>
<dbReference type="AlphaFoldDB" id="A0A183DP37"/>
<dbReference type="Pfam" id="PF05535">
    <property type="entry name" value="Chromadorea_ALT"/>
    <property type="match status" value="1"/>
</dbReference>
<keyword evidence="2" id="KW-1185">Reference proteome</keyword>
<proteinExistence type="predicted"/>
<reference evidence="1 2" key="2">
    <citation type="submission" date="2018-11" db="EMBL/GenBank/DDBJ databases">
        <authorList>
            <consortium name="Pathogen Informatics"/>
        </authorList>
    </citation>
    <scope>NUCLEOTIDE SEQUENCE [LARGE SCALE GENOMIC DNA]</scope>
</reference>
<protein>
    <submittedName>
        <fullName evidence="1 3">Uncharacterized protein</fullName>
    </submittedName>
</protein>
<accession>A0A183DP37</accession>
<evidence type="ECO:0000313" key="2">
    <source>
        <dbReference type="Proteomes" id="UP000271098"/>
    </source>
</evidence>
<dbReference type="InterPro" id="IPR008451">
    <property type="entry name" value="Chromadorea_ALT"/>
</dbReference>
<reference evidence="3" key="1">
    <citation type="submission" date="2016-06" db="UniProtKB">
        <authorList>
            <consortium name="WormBaseParasite"/>
        </authorList>
    </citation>
    <scope>IDENTIFICATION</scope>
</reference>